<feature type="domain" description="MROH2B-like N-terminal HEAT-repeats" evidence="5">
    <location>
        <begin position="16"/>
        <end position="198"/>
    </location>
</feature>
<proteinExistence type="predicted"/>
<dbReference type="Pfam" id="PF23210">
    <property type="entry name" value="HEAT_Maestro_2"/>
    <property type="match status" value="1"/>
</dbReference>
<feature type="region of interest" description="Disordered" evidence="2">
    <location>
        <begin position="1120"/>
        <end position="1141"/>
    </location>
</feature>
<dbReference type="PANTHER" id="PTHR23120:SF44">
    <property type="entry name" value="MAESTRO HEAT-LIKE REPEAT-CONTAINING PROTEIN FAMILY MEMBER 1"/>
    <property type="match status" value="1"/>
</dbReference>
<dbReference type="Proteomes" id="UP000504639">
    <property type="component" value="Chromosome 4"/>
</dbReference>
<dbReference type="InterPro" id="IPR056282">
    <property type="entry name" value="MROH2B-like_N_HEAT"/>
</dbReference>
<evidence type="ECO:0000313" key="8">
    <source>
        <dbReference type="RefSeq" id="XP_032042253.1"/>
    </source>
</evidence>
<dbReference type="KEGG" id="aful:116488648"/>
<evidence type="ECO:0000259" key="4">
    <source>
        <dbReference type="Pfam" id="PF23210"/>
    </source>
</evidence>
<evidence type="ECO:0000259" key="5">
    <source>
        <dbReference type="Pfam" id="PF23221"/>
    </source>
</evidence>
<gene>
    <name evidence="8" type="primary">LOC116488648</name>
</gene>
<feature type="domain" description="Maestro/Maestro-like HEAT-repeats" evidence="6">
    <location>
        <begin position="1307"/>
        <end position="1501"/>
    </location>
</feature>
<dbReference type="InterPro" id="IPR055408">
    <property type="entry name" value="HEAT_MROH2B-like"/>
</dbReference>
<organism evidence="7 8">
    <name type="scientific">Aythya fuligula</name>
    <name type="common">Tufted duck</name>
    <name type="synonym">Anas fuligula</name>
    <dbReference type="NCBI Taxonomy" id="219594"/>
    <lineage>
        <taxon>Eukaryota</taxon>
        <taxon>Metazoa</taxon>
        <taxon>Chordata</taxon>
        <taxon>Craniata</taxon>
        <taxon>Vertebrata</taxon>
        <taxon>Euteleostomi</taxon>
        <taxon>Archelosauria</taxon>
        <taxon>Archosauria</taxon>
        <taxon>Dinosauria</taxon>
        <taxon>Saurischia</taxon>
        <taxon>Theropoda</taxon>
        <taxon>Coelurosauria</taxon>
        <taxon>Aves</taxon>
        <taxon>Neognathae</taxon>
        <taxon>Galloanserae</taxon>
        <taxon>Anseriformes</taxon>
        <taxon>Anatidae</taxon>
        <taxon>Aythyinae</taxon>
        <taxon>Aythya</taxon>
    </lineage>
</organism>
<name>A0A6J3CY64_AYTFU</name>
<keyword evidence="1" id="KW-0677">Repeat</keyword>
<feature type="domain" description="MROH2B-like HEAT-repeats" evidence="4">
    <location>
        <begin position="203"/>
        <end position="861"/>
    </location>
</feature>
<dbReference type="Gene3D" id="1.25.10.10">
    <property type="entry name" value="Leucine-rich Repeat Variant"/>
    <property type="match status" value="2"/>
</dbReference>
<evidence type="ECO:0000256" key="1">
    <source>
        <dbReference type="ARBA" id="ARBA00022737"/>
    </source>
</evidence>
<evidence type="ECO:0000256" key="2">
    <source>
        <dbReference type="SAM" id="MobiDB-lite"/>
    </source>
</evidence>
<sequence>MVVCPQGDRAQTYCELETVLWGDDSCLQCGVVNRLLAEVSWDLTADQGVTEDTKVAASDVLVALACSHFSFVLAELLAQLNAPGKISKEFVLITVGKLLSTNALQCIPFMRVVLLGLRTVVGQLGSGRILRAACGALEQWAKVVNVYICTWKGCSLPATEKEQLYENLSQVFCSVARNWLDCQEEEDKQAVIGAMTPLMRVLLHKEEHREHVWEQLLWLLHQYRVVQDASRVTKSLLYFLEALEQVQIPVPKGKCLAISSVVYSELTDDTKEHSQDHKAELSQCILLQARICPEETILFLESQLGHEREAVRVAALGLLGALARCDEPAMAEKLPQVVEAVKCVCRDPSIRVRRAVLHFIRELLSANAQSCSAWDVVGYIFSEFSQSSSRRAAGLLSAQEAQEEGGLQGLCMDVLGSLDISVRGMAKLLWPRLLIYVMPAKYTGMLIPLSRCLHALAERNELTAGHEHHELDPDVLNSLLQETTLTPHNLLAHLLVVAGSPFAGSELQAAALLVMQSLHSRIHGAVGATWNTEIPLLLQYLQGGKGNIPDAAEWERRLLQFLRASLETIGDDAWTKRLSCALSQRLDSSPSSSGEKAFLYKALGTTLGACQELPHVQENLLQHLTRAQPEEPSEAQGIISLVCQAADSHFGLVLETLTTFAATSCSVRGLRVSRRRKMTQASRRAEATCSAVMLAHSSMALRASKEQLLAHVEADIAGNILLLSISSSQNLQTNLTLVQSILEVGCAIQTVGNLGSFHPVLKHKLLLILQNLLKTTLWDFPAASLHLKVILALEQWSKLEISFSSKEICSLLSDCCRAILPLPSAAEQIGEIGNAEEAVLQLQSLHMATKALGRLMAVLLKTKPSPVHFVDIAEVLWFWLSSDNPWECKRALQVCAQLLEDCRDGVAFQTRGAYLPFGALAGLLGPLTCEPTTSSRQLAAACLSSLLHIQAKATNRVLETDDPASLCEGLSARNDTSQHLQTSIQIAEVVCRNFPKEQAAHFMNAIQEPFRHARGSRVRAAGNWMLTFLETCGKDIGPDVQGILSTLHTCTESMLEPSFMYFVHHAVLILARHHQELTMNIILEKFVPMDRNTLELWRTLGRDSIGISVLKHLARKLRRVGDDSSQPSSSSRSLHAQQPSPESLTVTCAISEMVSVQSKEGVQSLLPSLLPGLLLQLSKALGEEMLFAPLSPWRGHAEDQRQEGNVCRPFCKTLMSVLSKCAEKNWLTPFWRQKMSALLESPRTYAEGMCLLTSVLVRAQLVSRELIEIFSQWLCCPSANLQLTAMAFFAELMKEPPLEKRNVLKTLRVLAEKAHHQSSTIRQLAARALGNAAGSMPVEMRKHGRQVVQVLQQSLADTACPEVVAESMLALAELVRVLQAVNLGSAFEDIARSTKMFFESEEECLRYSALRLYSVLASSASTKRSFFAGEVAETWVSLFLHLRDPDFAVASMCKITFSLCVPFMGLRQPQEIISLSERLGARELQDALCSYLARNAPTMLERLRTVARRGCLENGQRLHPSTFETLAFRGLSSTEDTRELILGIFGKLLSKAVLNIRFWDGFTRKRMEFGKMKKEDPKGLSKTDIGPRDADLALMKAREDSPLSFWYVPEVEMDSEVNKRLGEYLALYGFENKALQVTKQRIAHRRKTWELEMEATYHNVCGEMPALKKPPGAQPAPLYLVAVMEQEPPQEPAGCC</sequence>
<keyword evidence="7" id="KW-1185">Reference proteome</keyword>
<dbReference type="GO" id="GO:0005737">
    <property type="term" value="C:cytoplasm"/>
    <property type="evidence" value="ECO:0007669"/>
    <property type="project" value="TreeGrafter"/>
</dbReference>
<feature type="domain" description="Maestro-like HEAT-repeats" evidence="3">
    <location>
        <begin position="886"/>
        <end position="1104"/>
    </location>
</feature>
<protein>
    <submittedName>
        <fullName evidence="8">Maestro heat-like repeat-containing protein family member 2B</fullName>
    </submittedName>
</protein>
<dbReference type="GeneID" id="116488648"/>
<dbReference type="InterPro" id="IPR011989">
    <property type="entry name" value="ARM-like"/>
</dbReference>
<feature type="compositionally biased region" description="Low complexity" evidence="2">
    <location>
        <begin position="1124"/>
        <end position="1140"/>
    </location>
</feature>
<dbReference type="Pfam" id="PF23221">
    <property type="entry name" value="HEAT_MROH2B_1st"/>
    <property type="match status" value="1"/>
</dbReference>
<reference evidence="8" key="1">
    <citation type="submission" date="2025-08" db="UniProtKB">
        <authorList>
            <consortium name="RefSeq"/>
        </authorList>
    </citation>
    <scope>IDENTIFICATION</scope>
    <source>
        <tissue evidence="8">Lung</tissue>
    </source>
</reference>
<dbReference type="InterPro" id="IPR048465">
    <property type="entry name" value="Maestro-like_HEAT"/>
</dbReference>
<dbReference type="Pfam" id="PF23227">
    <property type="entry name" value="HEAT_MROH2B_C"/>
    <property type="match status" value="1"/>
</dbReference>
<dbReference type="InterPro" id="IPR016024">
    <property type="entry name" value="ARM-type_fold"/>
</dbReference>
<dbReference type="InParanoid" id="A0A6J3CY64"/>
<accession>A0A6J3CY64</accession>
<dbReference type="InterPro" id="IPR055406">
    <property type="entry name" value="HEAT_Maestro"/>
</dbReference>
<evidence type="ECO:0000259" key="3">
    <source>
        <dbReference type="Pfam" id="PF21047"/>
    </source>
</evidence>
<dbReference type="InterPro" id="IPR045206">
    <property type="entry name" value="Maestro_heat-like_prot"/>
</dbReference>
<evidence type="ECO:0000313" key="7">
    <source>
        <dbReference type="Proteomes" id="UP000504639"/>
    </source>
</evidence>
<dbReference type="SUPFAM" id="SSF48371">
    <property type="entry name" value="ARM repeat"/>
    <property type="match status" value="2"/>
</dbReference>
<dbReference type="Pfam" id="PF21047">
    <property type="entry name" value="HEAT_Maestro"/>
    <property type="match status" value="1"/>
</dbReference>
<evidence type="ECO:0000259" key="6">
    <source>
        <dbReference type="Pfam" id="PF23227"/>
    </source>
</evidence>
<dbReference type="RefSeq" id="XP_032042253.1">
    <property type="nucleotide sequence ID" value="XM_032186362.1"/>
</dbReference>
<dbReference type="PANTHER" id="PTHR23120">
    <property type="entry name" value="MAESTRO-RELATED HEAT DOMAIN-CONTAINING"/>
    <property type="match status" value="1"/>
</dbReference>